<dbReference type="OrthoDB" id="9815002at2"/>
<organism evidence="4 5">
    <name type="scientific">Flavobacterium supellecticarium</name>
    <dbReference type="NCBI Taxonomy" id="2565924"/>
    <lineage>
        <taxon>Bacteria</taxon>
        <taxon>Pseudomonadati</taxon>
        <taxon>Bacteroidota</taxon>
        <taxon>Flavobacteriia</taxon>
        <taxon>Flavobacteriales</taxon>
        <taxon>Flavobacteriaceae</taxon>
        <taxon>Flavobacterium</taxon>
    </lineage>
</organism>
<dbReference type="Pfam" id="PF01464">
    <property type="entry name" value="SLT"/>
    <property type="match status" value="1"/>
</dbReference>
<dbReference type="InterPro" id="IPR008258">
    <property type="entry name" value="Transglycosylase_SLT_dom_1"/>
</dbReference>
<dbReference type="Gene3D" id="3.10.350.10">
    <property type="entry name" value="LysM domain"/>
    <property type="match status" value="3"/>
</dbReference>
<reference evidence="4 5" key="1">
    <citation type="submission" date="2019-04" db="EMBL/GenBank/DDBJ databases">
        <title>Flavobacterium sp. nov. isolated from construction timber.</title>
        <authorList>
            <person name="Lin S.-Y."/>
            <person name="Chang C.-T."/>
            <person name="Young C.-C."/>
        </authorList>
    </citation>
    <scope>NUCLEOTIDE SEQUENCE [LARGE SCALE GENOMIC DNA]</scope>
    <source>
        <strain evidence="4 5">CC-CTC003</strain>
    </source>
</reference>
<dbReference type="CDD" id="cd00118">
    <property type="entry name" value="LysM"/>
    <property type="match status" value="3"/>
</dbReference>
<keyword evidence="5" id="KW-1185">Reference proteome</keyword>
<dbReference type="PANTHER" id="PTHR33734:SF22">
    <property type="entry name" value="MEMBRANE-BOUND LYTIC MUREIN TRANSGLYCOSYLASE D"/>
    <property type="match status" value="1"/>
</dbReference>
<evidence type="ECO:0000313" key="4">
    <source>
        <dbReference type="EMBL" id="THF47688.1"/>
    </source>
</evidence>
<feature type="domain" description="LysM" evidence="3">
    <location>
        <begin position="496"/>
        <end position="539"/>
    </location>
</feature>
<dbReference type="Proteomes" id="UP000307507">
    <property type="component" value="Unassembled WGS sequence"/>
</dbReference>
<dbReference type="GO" id="GO:0000270">
    <property type="term" value="P:peptidoglycan metabolic process"/>
    <property type="evidence" value="ECO:0007669"/>
    <property type="project" value="InterPro"/>
</dbReference>
<feature type="chain" id="PRO_5020813689" evidence="2">
    <location>
        <begin position="21"/>
        <end position="621"/>
    </location>
</feature>
<evidence type="ECO:0000256" key="1">
    <source>
        <dbReference type="ARBA" id="ARBA00007734"/>
    </source>
</evidence>
<evidence type="ECO:0000313" key="5">
    <source>
        <dbReference type="Proteomes" id="UP000307507"/>
    </source>
</evidence>
<feature type="signal peptide" evidence="2">
    <location>
        <begin position="1"/>
        <end position="20"/>
    </location>
</feature>
<dbReference type="SUPFAM" id="SSF53955">
    <property type="entry name" value="Lysozyme-like"/>
    <property type="match status" value="1"/>
</dbReference>
<proteinExistence type="inferred from homology"/>
<dbReference type="Pfam" id="PF01476">
    <property type="entry name" value="LysM"/>
    <property type="match status" value="3"/>
</dbReference>
<dbReference type="SUPFAM" id="SSF54106">
    <property type="entry name" value="LysM domain"/>
    <property type="match status" value="3"/>
</dbReference>
<dbReference type="InterPro" id="IPR000189">
    <property type="entry name" value="Transglyc_AS"/>
</dbReference>
<accession>A0A4S3ZQ78</accession>
<protein>
    <submittedName>
        <fullName evidence="4">LysM peptidoglycan-binding domain-containing protein</fullName>
    </submittedName>
</protein>
<dbReference type="RefSeq" id="WP_136404362.1">
    <property type="nucleotide sequence ID" value="NZ_SSNZ01000011.1"/>
</dbReference>
<dbReference type="SMART" id="SM00257">
    <property type="entry name" value="LysM"/>
    <property type="match status" value="3"/>
</dbReference>
<dbReference type="GO" id="GO:0008932">
    <property type="term" value="F:lytic endotransglycosylase activity"/>
    <property type="evidence" value="ECO:0007669"/>
    <property type="project" value="TreeGrafter"/>
</dbReference>
<sequence>MDNKKVLSLFLGLISLGAMAQETAENEVPAKPEIKLSYLDSLKSTFVKYETSACIDEMWMKELSNQDLFTDMESDLAKVNIDQEVAYDLPTDLLKDRLKRLDEKSPFNIEYNQGLENIIKSFLKNRPKAFERMMAISEYYFPMFEEKLAKYNIPLEVKYLAVVESALNPKAKSRVGATGLWQFMYATGKQYNLEVNSYVDERSDPMKATEAACQYLSTMYGIFGDWDLVLASYNTGPGNVAKAIRRSGGLTNYWNIRKFMHKETQGYLPAFLATMYIYEYRKEHGIVPKRAPLTYFETDTLMVKQKMSFKQLSDLLDIPVEQLRLLNPIYKLDVVPYVTDKPHYIRLPKQKAGMFVSNEDKIYAYVQYEEDKREKPFTSTNLRKDAIAQRTTKRDSLAVANVEDFPMKSVKKTRIKYYTVKRGDNLSEISSKNNVTVAELKKWNKLKKNTVNAGQKLKIEFETNVMVADRSAAKKKTAEPKMAEPKIIEPKATENDLYVVQKGDNLTAIAEKNKVTIDQLKEWNNIENSEIKIGQKLTVQAPAEETAAVAVVEKEVKKEIINRDSSKERNYNKERMYVVQKGDSLFSIAKKHPGITVAEIKKWNNIDNENIKPGMKLKING</sequence>
<comment type="similarity">
    <text evidence="1">Belongs to the transglycosylase Slt family.</text>
</comment>
<gene>
    <name evidence="4" type="ORF">E6C50_16570</name>
</gene>
<comment type="caution">
    <text evidence="4">The sequence shown here is derived from an EMBL/GenBank/DDBJ whole genome shotgun (WGS) entry which is preliminary data.</text>
</comment>
<dbReference type="InterPro" id="IPR023346">
    <property type="entry name" value="Lysozyme-like_dom_sf"/>
</dbReference>
<evidence type="ECO:0000259" key="3">
    <source>
        <dbReference type="PROSITE" id="PS51782"/>
    </source>
</evidence>
<dbReference type="PROSITE" id="PS00922">
    <property type="entry name" value="TRANSGLYCOSYLASE"/>
    <property type="match status" value="1"/>
</dbReference>
<dbReference type="PANTHER" id="PTHR33734">
    <property type="entry name" value="LYSM DOMAIN-CONTAINING GPI-ANCHORED PROTEIN 2"/>
    <property type="match status" value="1"/>
</dbReference>
<name>A0A4S3ZQ78_9FLAO</name>
<dbReference type="EMBL" id="SSNZ01000011">
    <property type="protein sequence ID" value="THF47688.1"/>
    <property type="molecule type" value="Genomic_DNA"/>
</dbReference>
<dbReference type="AlphaFoldDB" id="A0A4S3ZQ78"/>
<evidence type="ECO:0000256" key="2">
    <source>
        <dbReference type="SAM" id="SignalP"/>
    </source>
</evidence>
<feature type="domain" description="LysM" evidence="3">
    <location>
        <begin position="416"/>
        <end position="459"/>
    </location>
</feature>
<dbReference type="Gene3D" id="1.10.530.10">
    <property type="match status" value="1"/>
</dbReference>
<dbReference type="InterPro" id="IPR036779">
    <property type="entry name" value="LysM_dom_sf"/>
</dbReference>
<dbReference type="GO" id="GO:0016020">
    <property type="term" value="C:membrane"/>
    <property type="evidence" value="ECO:0007669"/>
    <property type="project" value="InterPro"/>
</dbReference>
<dbReference type="InterPro" id="IPR018392">
    <property type="entry name" value="LysM"/>
</dbReference>
<feature type="domain" description="LysM" evidence="3">
    <location>
        <begin position="575"/>
        <end position="619"/>
    </location>
</feature>
<dbReference type="CDD" id="cd16894">
    <property type="entry name" value="MltD-like"/>
    <property type="match status" value="1"/>
</dbReference>
<dbReference type="PROSITE" id="PS51782">
    <property type="entry name" value="LYSM"/>
    <property type="match status" value="3"/>
</dbReference>
<keyword evidence="2" id="KW-0732">Signal</keyword>